<gene>
    <name evidence="1" type="ORF">LTR37_002686</name>
</gene>
<reference evidence="1" key="1">
    <citation type="submission" date="2023-07" db="EMBL/GenBank/DDBJ databases">
        <title>Black Yeasts Isolated from many extreme environments.</title>
        <authorList>
            <person name="Coleine C."/>
            <person name="Stajich J.E."/>
            <person name="Selbmann L."/>
        </authorList>
    </citation>
    <scope>NUCLEOTIDE SEQUENCE</scope>
    <source>
        <strain evidence="1">CCFEE 5714</strain>
    </source>
</reference>
<dbReference type="EMBL" id="JAUTXU010000014">
    <property type="protein sequence ID" value="KAK3722253.1"/>
    <property type="molecule type" value="Genomic_DNA"/>
</dbReference>
<protein>
    <submittedName>
        <fullName evidence="1">Uncharacterized protein</fullName>
    </submittedName>
</protein>
<evidence type="ECO:0000313" key="1">
    <source>
        <dbReference type="EMBL" id="KAK3722253.1"/>
    </source>
</evidence>
<proteinExistence type="predicted"/>
<sequence length="336" mass="37856">MAGQCNEPICHASASLLEPTPPTTPGSRKMSAPSPRHMRSPKAARHHILPDTPEFDDEDDNDFDWSTLDNTKPIATTSTVVAEDRQSEATIYAECSDKLRALSIRLDNPPGLKQLINGTKAIMAQTSWETLIVYSDRDDDYPDYKKLWSHVEWRRCEVVEHLTELCVAYYTAVRECKGLDTEEVDGLALGVVREVLELEEAEDEEEMEGEGDGVIEIREWGSRGTAEFFSVEALGIDEGGDIYADALGVDKGDETKAVDFYQDEDEVMGEDDDGCEYEEDGEERTMLSMTRRAMQWNCRDPDLSLETEPSDLAQERNGRLTQRCTGTDTEEYMLRL</sequence>
<name>A0ACC3NSR0_9PEZI</name>
<comment type="caution">
    <text evidence="1">The sequence shown here is derived from an EMBL/GenBank/DDBJ whole genome shotgun (WGS) entry which is preliminary data.</text>
</comment>
<organism evidence="1 2">
    <name type="scientific">Vermiconidia calcicola</name>
    <dbReference type="NCBI Taxonomy" id="1690605"/>
    <lineage>
        <taxon>Eukaryota</taxon>
        <taxon>Fungi</taxon>
        <taxon>Dikarya</taxon>
        <taxon>Ascomycota</taxon>
        <taxon>Pezizomycotina</taxon>
        <taxon>Dothideomycetes</taxon>
        <taxon>Dothideomycetidae</taxon>
        <taxon>Mycosphaerellales</taxon>
        <taxon>Extremaceae</taxon>
        <taxon>Vermiconidia</taxon>
    </lineage>
</organism>
<keyword evidence="2" id="KW-1185">Reference proteome</keyword>
<evidence type="ECO:0000313" key="2">
    <source>
        <dbReference type="Proteomes" id="UP001281147"/>
    </source>
</evidence>
<dbReference type="Proteomes" id="UP001281147">
    <property type="component" value="Unassembled WGS sequence"/>
</dbReference>
<accession>A0ACC3NSR0</accession>